<dbReference type="InterPro" id="IPR031717">
    <property type="entry name" value="ODO-1/KGD_C"/>
</dbReference>
<comment type="caution">
    <text evidence="6">The sequence shown here is derived from an EMBL/GenBank/DDBJ whole genome shotgun (WGS) entry which is preliminary data.</text>
</comment>
<protein>
    <recommendedName>
        <fullName evidence="5">Transketolase-like pyrimidine-binding domain-containing protein</fullName>
    </recommendedName>
</protein>
<evidence type="ECO:0000256" key="2">
    <source>
        <dbReference type="ARBA" id="ARBA00006936"/>
    </source>
</evidence>
<evidence type="ECO:0000256" key="1">
    <source>
        <dbReference type="ARBA" id="ARBA00001964"/>
    </source>
</evidence>
<evidence type="ECO:0000259" key="5">
    <source>
        <dbReference type="SMART" id="SM00861"/>
    </source>
</evidence>
<accession>A0AAU9I9Q2</accession>
<gene>
    <name evidence="6" type="ORF">BSTOLATCC_MIC5039</name>
</gene>
<feature type="domain" description="Transketolase-like pyrimidine-binding" evidence="5">
    <location>
        <begin position="469"/>
        <end position="665"/>
    </location>
</feature>
<comment type="similarity">
    <text evidence="2">Belongs to the alpha-ketoglutarate dehydrogenase family.</text>
</comment>
<dbReference type="Pfam" id="PF16870">
    <property type="entry name" value="OxoGdeHyase_C"/>
    <property type="match status" value="1"/>
</dbReference>
<dbReference type="InterPro" id="IPR029061">
    <property type="entry name" value="THDP-binding"/>
</dbReference>
<dbReference type="InterPro" id="IPR005475">
    <property type="entry name" value="Transketolase-like_Pyr-bd"/>
</dbReference>
<keyword evidence="7" id="KW-1185">Reference proteome</keyword>
<dbReference type="SUPFAM" id="SSF52518">
    <property type="entry name" value="Thiamin diphosphate-binding fold (THDP-binding)"/>
    <property type="match status" value="2"/>
</dbReference>
<organism evidence="6 7">
    <name type="scientific">Blepharisma stoltei</name>
    <dbReference type="NCBI Taxonomy" id="1481888"/>
    <lineage>
        <taxon>Eukaryota</taxon>
        <taxon>Sar</taxon>
        <taxon>Alveolata</taxon>
        <taxon>Ciliophora</taxon>
        <taxon>Postciliodesmatophora</taxon>
        <taxon>Heterotrichea</taxon>
        <taxon>Heterotrichida</taxon>
        <taxon>Blepharismidae</taxon>
        <taxon>Blepharisma</taxon>
    </lineage>
</organism>
<sequence length="810" mass="91479">MWRYVIRRFSTEHPKTNPLQYPNPGHSAYGGPIQVEFDHVRSSEEKEWLISNYENLMESPFKASQKIQTLRLLQMAESFERFVHKKFSTYKRYSGEGLEALVPSIYSVLESQHGSEPNSNVIMSIAHRGKLAVLTSIMNYPIRNLFWKIKGNSVLPLQLNEKEFYFTDDISTHIAVTSERPELKGLRISMLHNPSHLEIGGAVGLGKTKAKIDSGKEALHLWIHGDAALAGQGVVYETTQMAHLPGFSVNGCIHIVANNQVGFTTPEALGRSSPHCTDIFKIIGAPILRVNAYSPEEVVKASQLAVEYRKLFKNDFAIDLIGYRKYGHNEVDEPAFTNPLMYKVIRGEMKGCATNYAEQLINEGVINEKVYEKMKKQLEEHLNKEFEASNIEGLEKDEKGWIKVDSFKDQWAGISPFHKKGHIETGVEVGKLKEIAEMTVNVPENIKVHPLIVKGHIGNRKANLAEGKVDWATAEAMAFGSLLKEGYNVRICGEDTVRGTYSQRHAGYYCQETEKLFIPFEQLKPGKFTVVNSFLSELAVLGFEYGYSLDDPKHLVLWEAQYGDFANMAQPIIDTYIASGEAKWLRQSGLVLLLPNGQEGAGPDHSSARIGRFLELVNNLQATQLNLQVANCIIPSNYFHLLREQVKKDFRRPLVLGTPKSALRSKLLYSDLESMGPGTSFKPFFFKDINGGRSDKLFICNGKIYVELLQQFQQDKISILLIEELSPFPYDELYAELSRRGFPEKAIFVQEEPENTGVFRYIEPQLRKLFGGIDLISRIGLSCSSEGNSGDFKAHQEAIFQSIRNHFYES</sequence>
<dbReference type="Pfam" id="PF02779">
    <property type="entry name" value="Transket_pyr"/>
    <property type="match status" value="1"/>
</dbReference>
<evidence type="ECO:0000313" key="7">
    <source>
        <dbReference type="Proteomes" id="UP001162131"/>
    </source>
</evidence>
<dbReference type="PANTHER" id="PTHR23152">
    <property type="entry name" value="2-OXOGLUTARATE DEHYDROGENASE"/>
    <property type="match status" value="1"/>
</dbReference>
<dbReference type="Gene3D" id="3.40.50.11610">
    <property type="entry name" value="Multifunctional 2-oxoglutarate metabolism enzyme, C-terminal domain"/>
    <property type="match status" value="1"/>
</dbReference>
<evidence type="ECO:0000256" key="3">
    <source>
        <dbReference type="ARBA" id="ARBA00023002"/>
    </source>
</evidence>
<dbReference type="GO" id="GO:0030976">
    <property type="term" value="F:thiamine pyrophosphate binding"/>
    <property type="evidence" value="ECO:0007669"/>
    <property type="project" value="InterPro"/>
</dbReference>
<dbReference type="Pfam" id="PF00676">
    <property type="entry name" value="E1_dh"/>
    <property type="match status" value="1"/>
</dbReference>
<dbReference type="InterPro" id="IPR042179">
    <property type="entry name" value="KGD_C_sf"/>
</dbReference>
<dbReference type="PIRSF" id="PIRSF000157">
    <property type="entry name" value="Oxoglu_dh_E1"/>
    <property type="match status" value="1"/>
</dbReference>
<reference evidence="6" key="1">
    <citation type="submission" date="2021-09" db="EMBL/GenBank/DDBJ databases">
        <authorList>
            <consortium name="AG Swart"/>
            <person name="Singh M."/>
            <person name="Singh A."/>
            <person name="Seah K."/>
            <person name="Emmerich C."/>
        </authorList>
    </citation>
    <scope>NUCLEOTIDE SEQUENCE</scope>
    <source>
        <strain evidence="6">ATCC30299</strain>
    </source>
</reference>
<dbReference type="AlphaFoldDB" id="A0AAU9I9Q2"/>
<dbReference type="EMBL" id="CAJZBQ010000005">
    <property type="protein sequence ID" value="CAG9311779.1"/>
    <property type="molecule type" value="Genomic_DNA"/>
</dbReference>
<dbReference type="GO" id="GO:0016624">
    <property type="term" value="F:oxidoreductase activity, acting on the aldehyde or oxo group of donors, disulfide as acceptor"/>
    <property type="evidence" value="ECO:0007669"/>
    <property type="project" value="InterPro"/>
</dbReference>
<dbReference type="SMART" id="SM00861">
    <property type="entry name" value="Transket_pyr"/>
    <property type="match status" value="1"/>
</dbReference>
<keyword evidence="3" id="KW-0560">Oxidoreductase</keyword>
<comment type="cofactor">
    <cofactor evidence="1">
        <name>thiamine diphosphate</name>
        <dbReference type="ChEBI" id="CHEBI:58937"/>
    </cofactor>
</comment>
<proteinExistence type="inferred from homology"/>
<evidence type="ECO:0000256" key="4">
    <source>
        <dbReference type="ARBA" id="ARBA00023052"/>
    </source>
</evidence>
<dbReference type="InterPro" id="IPR001017">
    <property type="entry name" value="DH_E1"/>
</dbReference>
<dbReference type="PANTHER" id="PTHR23152:SF4">
    <property type="entry name" value="2-OXOADIPATE DEHYDROGENASE COMPLEX COMPONENT E1"/>
    <property type="match status" value="1"/>
</dbReference>
<dbReference type="InterPro" id="IPR011603">
    <property type="entry name" value="2oxoglutarate_DH_E1"/>
</dbReference>
<dbReference type="Gene3D" id="3.40.50.970">
    <property type="match status" value="1"/>
</dbReference>
<keyword evidence="4" id="KW-0786">Thiamine pyrophosphate</keyword>
<evidence type="ECO:0000313" key="6">
    <source>
        <dbReference type="EMBL" id="CAG9311779.1"/>
    </source>
</evidence>
<dbReference type="Gene3D" id="3.40.50.12470">
    <property type="match status" value="1"/>
</dbReference>
<dbReference type="Proteomes" id="UP001162131">
    <property type="component" value="Unassembled WGS sequence"/>
</dbReference>
<dbReference type="NCBIfam" id="NF006914">
    <property type="entry name" value="PRK09404.1"/>
    <property type="match status" value="1"/>
</dbReference>
<name>A0AAU9I9Q2_9CILI</name>